<dbReference type="EMBL" id="VUNR01000027">
    <property type="protein sequence ID" value="MSU09599.1"/>
    <property type="molecule type" value="Genomic_DNA"/>
</dbReference>
<evidence type="ECO:0000259" key="1">
    <source>
        <dbReference type="Pfam" id="PF06634"/>
    </source>
</evidence>
<organism evidence="2 3">
    <name type="scientific">Anaerovibrio slackiae</name>
    <dbReference type="NCBI Taxonomy" id="2652309"/>
    <lineage>
        <taxon>Bacteria</taxon>
        <taxon>Bacillati</taxon>
        <taxon>Bacillota</taxon>
        <taxon>Negativicutes</taxon>
        <taxon>Selenomonadales</taxon>
        <taxon>Selenomonadaceae</taxon>
        <taxon>Anaerovibrio</taxon>
    </lineage>
</organism>
<dbReference type="Proteomes" id="UP000433181">
    <property type="component" value="Unassembled WGS sequence"/>
</dbReference>
<keyword evidence="3" id="KW-1185">Reference proteome</keyword>
<dbReference type="NCBIfam" id="NF042963">
    <property type="entry name" value="DUF1156_antiphage"/>
    <property type="match status" value="1"/>
</dbReference>
<feature type="domain" description="DUF1156" evidence="1">
    <location>
        <begin position="12"/>
        <end position="74"/>
    </location>
</feature>
<accession>A0A6I2UIP6</accession>
<dbReference type="AlphaFoldDB" id="A0A6I2UIP6"/>
<dbReference type="InterPro" id="IPR049953">
    <property type="entry name" value="Antiphage_assoc"/>
</dbReference>
<comment type="caution">
    <text evidence="2">The sequence shown here is derived from an EMBL/GenBank/DDBJ whole genome shotgun (WGS) entry which is preliminary data.</text>
</comment>
<sequence length="941" mass="108098">MLDYTKSFIETQFPVAKLSKESYRERKAGRSQTLTGLGKWWGRKPLILVRAALFGALLPVSDDARRDKEIFLKILTMDKAGFWRRHEKQAAKLQERDLFNQLEYSAMLDVSCRPEEIDGPDESAWHEINAHLETDAHSLQELAQQLGKKRFGHIPRVGDCFSGGGSNVFEPARMGCDVYGSDLNPLAGILTWADLHLLGCSEDEQKKLNEFQEKVFDEVCAEIDSLGVEENPEYKPHSYAKYYLYCHEIVCPECGYLVPTLPSLVVSKKQKLVVELEDTGEKHFAMHLVTVNDTKGVDKNATIQRDSLVCPHCRNITSIRSIRGGDEGSFLRKWERKDFVPRPDDIYQERLYAIKYVQVTKPNRTKEGLRKKPGPVTDNTFGESYYVEPAAADLAREERVYEYVKEHFEEWQEKGYIPSGEIVAGDKTDEPIRTRGWKYWHQLFNPRQLLMLGLFVKKSLELAENKNEIVVSILTLNKLNDFNSKLSIWFTIGDKSENTFYNQALNTLHNYAVRTSFTIWSIYNLLFRIHAVNFYNKIDIKHAAEVDDACDIWITDPPYADAVNYHELTEFFLAWDKALIKKAFPDWYTDTKRALAIKGKGKSFNQSMVAAYKNLAAHMPDNGLQIVMFTHQDTKVWAELAMILWSAGLQVTAAWCIATETESGGLKQGNYVKGTVLMVLRKRTTDEEAFEDELYEDIRDEVKAQIDSMHDLDDMSSPDFNDGDYLLAAYVAALKVLTSYANIEGLDVEYELEKARESKMDSPVTKIINTARKEAYDYLVPEGIQPMLWSKLTVEERFYIKGLGMEMNGVHKSSAFQELARGFGVADYQDMLGSTKANKVRLKLPKEYRMTYMNEHGFGSSLLRQILAALYQSMEKDNVQEGCSYLRSHYHEGNKYWELRNDIVALLDFMAKMQGNKNVEHWQDTVEYIRMLREAIRNDGI</sequence>
<name>A0A6I2UIP6_9FIRM</name>
<reference evidence="2 3" key="1">
    <citation type="submission" date="2019-08" db="EMBL/GenBank/DDBJ databases">
        <title>In-depth cultivation of the pig gut microbiome towards novel bacterial diversity and tailored functional studies.</title>
        <authorList>
            <person name="Wylensek D."/>
            <person name="Hitch T.C.A."/>
            <person name="Clavel T."/>
        </authorList>
    </citation>
    <scope>NUCLEOTIDE SEQUENCE [LARGE SCALE GENOMIC DNA]</scope>
    <source>
        <strain evidence="2 3">WCA-693-APC-5D-A</strain>
    </source>
</reference>
<dbReference type="InterPro" id="IPR009537">
    <property type="entry name" value="DUF1156"/>
</dbReference>
<protein>
    <submittedName>
        <fullName evidence="2">DUF1156 domain-containing protein</fullName>
    </submittedName>
</protein>
<dbReference type="InterPro" id="IPR029063">
    <property type="entry name" value="SAM-dependent_MTases_sf"/>
</dbReference>
<dbReference type="SUPFAM" id="SSF53335">
    <property type="entry name" value="S-adenosyl-L-methionine-dependent methyltransferases"/>
    <property type="match status" value="1"/>
</dbReference>
<dbReference type="GeneID" id="96779550"/>
<gene>
    <name evidence="2" type="ORF">FYJ84_11475</name>
</gene>
<evidence type="ECO:0000313" key="3">
    <source>
        <dbReference type="Proteomes" id="UP000433181"/>
    </source>
</evidence>
<dbReference type="Pfam" id="PF06634">
    <property type="entry name" value="DUF1156"/>
    <property type="match status" value="1"/>
</dbReference>
<evidence type="ECO:0000313" key="2">
    <source>
        <dbReference type="EMBL" id="MSU09599.1"/>
    </source>
</evidence>
<proteinExistence type="predicted"/>
<dbReference type="RefSeq" id="WP_154407769.1">
    <property type="nucleotide sequence ID" value="NZ_VUNR01000027.1"/>
</dbReference>